<evidence type="ECO:0000313" key="2">
    <source>
        <dbReference type="EMBL" id="KAK3228667.1"/>
    </source>
</evidence>
<keyword evidence="3" id="KW-1185">Reference proteome</keyword>
<evidence type="ECO:0000313" key="3">
    <source>
        <dbReference type="Proteomes" id="UP001281410"/>
    </source>
</evidence>
<dbReference type="Proteomes" id="UP001281410">
    <property type="component" value="Unassembled WGS sequence"/>
</dbReference>
<name>A0AAE0EI51_9ROSI</name>
<sequence length="204" mass="23105">MVVAFNSDLTTKINELMEERKSSSRKSAEFSQEVKELKDEFAQWMRLMKAEIEQRDKALEIMKNKELEHIAKLAKVEHEIKSLTAESSDSITQKVYKLQLHNVMDGNGTSHDDCSDDVCTNDALTYSSSGSLLYRRFVIGVLKFCSNKICLELGRRYHALIIKSEVSVNQFVGTSLVGKLAKCGDMSLLVERLTPDFVNLTPVY</sequence>
<feature type="coiled-coil region" evidence="1">
    <location>
        <begin position="6"/>
        <end position="54"/>
    </location>
</feature>
<protein>
    <submittedName>
        <fullName evidence="2">Uncharacterized protein</fullName>
    </submittedName>
</protein>
<gene>
    <name evidence="2" type="ORF">Dsin_000548</name>
</gene>
<proteinExistence type="predicted"/>
<keyword evidence="1" id="KW-0175">Coiled coil</keyword>
<accession>A0AAE0EI51</accession>
<dbReference type="EMBL" id="JANJYJ010000001">
    <property type="protein sequence ID" value="KAK3228667.1"/>
    <property type="molecule type" value="Genomic_DNA"/>
</dbReference>
<reference evidence="2" key="1">
    <citation type="journal article" date="2023" name="Plant J.">
        <title>Genome sequences and population genomics provide insights into the demographic history, inbreeding, and mutation load of two 'living fossil' tree species of Dipteronia.</title>
        <authorList>
            <person name="Feng Y."/>
            <person name="Comes H.P."/>
            <person name="Chen J."/>
            <person name="Zhu S."/>
            <person name="Lu R."/>
            <person name="Zhang X."/>
            <person name="Li P."/>
            <person name="Qiu J."/>
            <person name="Olsen K.M."/>
            <person name="Qiu Y."/>
        </authorList>
    </citation>
    <scope>NUCLEOTIDE SEQUENCE</scope>
    <source>
        <strain evidence="2">NBL</strain>
    </source>
</reference>
<dbReference type="AlphaFoldDB" id="A0AAE0EI51"/>
<evidence type="ECO:0000256" key="1">
    <source>
        <dbReference type="SAM" id="Coils"/>
    </source>
</evidence>
<comment type="caution">
    <text evidence="2">The sequence shown here is derived from an EMBL/GenBank/DDBJ whole genome shotgun (WGS) entry which is preliminary data.</text>
</comment>
<organism evidence="2 3">
    <name type="scientific">Dipteronia sinensis</name>
    <dbReference type="NCBI Taxonomy" id="43782"/>
    <lineage>
        <taxon>Eukaryota</taxon>
        <taxon>Viridiplantae</taxon>
        <taxon>Streptophyta</taxon>
        <taxon>Embryophyta</taxon>
        <taxon>Tracheophyta</taxon>
        <taxon>Spermatophyta</taxon>
        <taxon>Magnoliopsida</taxon>
        <taxon>eudicotyledons</taxon>
        <taxon>Gunneridae</taxon>
        <taxon>Pentapetalae</taxon>
        <taxon>rosids</taxon>
        <taxon>malvids</taxon>
        <taxon>Sapindales</taxon>
        <taxon>Sapindaceae</taxon>
        <taxon>Hippocastanoideae</taxon>
        <taxon>Acereae</taxon>
        <taxon>Dipteronia</taxon>
    </lineage>
</organism>